<dbReference type="Pfam" id="PF25023">
    <property type="entry name" value="TEN_YD-shell"/>
    <property type="match status" value="1"/>
</dbReference>
<accession>A0A562V9N9</accession>
<dbReference type="InterPro" id="IPR022385">
    <property type="entry name" value="Rhs_assc_core"/>
</dbReference>
<evidence type="ECO:0000313" key="5">
    <source>
        <dbReference type="EMBL" id="TWJ14575.1"/>
    </source>
</evidence>
<gene>
    <name evidence="5" type="ORF">LX16_0260</name>
</gene>
<feature type="compositionally biased region" description="Basic residues" evidence="2">
    <location>
        <begin position="2033"/>
        <end position="2052"/>
    </location>
</feature>
<feature type="domain" description="Teneurin-like YD-shell" evidence="4">
    <location>
        <begin position="1559"/>
        <end position="1799"/>
    </location>
</feature>
<feature type="region of interest" description="Disordered" evidence="2">
    <location>
        <begin position="223"/>
        <end position="242"/>
    </location>
</feature>
<dbReference type="PANTHER" id="PTHR32305">
    <property type="match status" value="1"/>
</dbReference>
<dbReference type="NCBIfam" id="TIGR03696">
    <property type="entry name" value="Rhs_assc_core"/>
    <property type="match status" value="1"/>
</dbReference>
<name>A0A562V9N9_9ACTN</name>
<evidence type="ECO:0000256" key="2">
    <source>
        <dbReference type="SAM" id="MobiDB-lite"/>
    </source>
</evidence>
<dbReference type="Pfam" id="PF05593">
    <property type="entry name" value="RHS_repeat"/>
    <property type="match status" value="2"/>
</dbReference>
<keyword evidence="3" id="KW-1133">Transmembrane helix</keyword>
<keyword evidence="6" id="KW-1185">Reference proteome</keyword>
<organism evidence="5 6">
    <name type="scientific">Stackebrandtia albiflava</name>
    <dbReference type="NCBI Taxonomy" id="406432"/>
    <lineage>
        <taxon>Bacteria</taxon>
        <taxon>Bacillati</taxon>
        <taxon>Actinomycetota</taxon>
        <taxon>Actinomycetes</taxon>
        <taxon>Glycomycetales</taxon>
        <taxon>Glycomycetaceae</taxon>
        <taxon>Stackebrandtia</taxon>
    </lineage>
</organism>
<protein>
    <submittedName>
        <fullName evidence="5">RHS repeat-associated protein</fullName>
    </submittedName>
</protein>
<evidence type="ECO:0000313" key="6">
    <source>
        <dbReference type="Proteomes" id="UP000321617"/>
    </source>
</evidence>
<feature type="region of interest" description="Disordered" evidence="2">
    <location>
        <begin position="2025"/>
        <end position="2060"/>
    </location>
</feature>
<dbReference type="Gene3D" id="2.180.10.10">
    <property type="entry name" value="RHS repeat-associated core"/>
    <property type="match status" value="2"/>
</dbReference>
<comment type="caution">
    <text evidence="5">The sequence shown here is derived from an EMBL/GenBank/DDBJ whole genome shotgun (WGS) entry which is preliminary data.</text>
</comment>
<dbReference type="InterPro" id="IPR006530">
    <property type="entry name" value="YD"/>
</dbReference>
<evidence type="ECO:0000259" key="4">
    <source>
        <dbReference type="Pfam" id="PF25023"/>
    </source>
</evidence>
<dbReference type="RefSeq" id="WP_147131816.1">
    <property type="nucleotide sequence ID" value="NZ_BAABIJ010000001.1"/>
</dbReference>
<sequence>MSDDTPPTDLPDPRRPRFRRKAVAVPLAAVVAATLLTVAHFVTTPDGRPSVTAEDPVPVEDVRVDVPEPPEGEGLVWNGATRTEWPAPGRSVITVDGEPVAGVPVRAAAADGDAPSAVAVDVKTRDDSARLGLTGPLFTAEAMDGSGDVTLTVDYSAFAELYGGGWAGRLRLVELPECAVSTPELPECRGGEPLPGDNRVVESTVSATVPLSENGSVFGLTADEESESGDYKATDLEPTGDWTAGGNSGGFSYDFEVTLPPAEGPLPTVNLAYSSQNIDGRTSGANNQAGWAGDGWHVSSDYIERGYKTCADDRAVRDGDTPNNATNKTYDQCWYSDNATVSLNGDHLPLLKDDETGEWRTDNNWRVERLRDDALDGHDADGEYWLITTTDGTRYYFGAEPERARSTWTVPVFGNHPGEPCHSRAFKDSSCTQAWRWMLDKVVDTSGNTVHYRYETETGHYGAAGDADRRVAYTRGGHLDHIDYGLHSSAPGTAATARVDFTAADRCFEDPCWEDDAKTKPKAENWPDVPWDGVCVKAPCTWTKTPMFFTQKRLAEIATYVREGEEFTKVDSWRLTHESRKPGDGTTPVLWLKSVVRSGHVGGDESMPPIVFTPVGMDNRVDGLDGIDPLHRFRIGNIRTESGADVHITYSAPECRSGATPDKPEDNATRCHPVWWTPDNHETESMGWFHKYVVTSVTEIDNTGGSPPVTTRYRYHLDGGGTTQLWAYDDGEFTERKHRTYGIWRGYPRVTTEVGDPDQGTPLITEERYHRGMHGQHLPGGGTRSVEVTDSRGDTAVDHEALAGRVLETLVLDGDEVFTSEVTRYWYRQTASRDVDGQTHRAWLAAESASVSSSRLAADSWRRTAEYTEYDEEGNPVSVENLGDLAVTGDETCTRVWYTGSESHWLRGMAARQQTVSVDCATTPVLPEDLVSGSRLFYDGATDPGTPPTRGMVTRKDEITDWSGGVPVYVTVSETGYDALGRVTTETDALGEVTTTTYVPAGPGPVDHSVVTDPLGHTTTTYRHAQWDHTRKEVDANGVAVQLTYDPFGRLTGVWKENRDPATDAPHMRFAYLLRDDGPIAVTSEVLAPNGGYTTTVELMDGLYRPRQTQKDSATGGRLLEETGYDDRGQEAYRSGPNHHTAVPDTSLVTVPIGEDHSRTVNTYDALGRITVEAWWSGGTERWRTTMEYGGHDDLWRVAVTPREGETAVTRLTDARDQLVELRQHHGPTPDGDYDATTYTWHPNGERASVTGPTGETWRFSYDLRGRMVTTVDPDGGTTTTEYDHEGNEIAVTDARGVTVRTEYDPLGRETARRHGDTLLATMEYDTAKLPDGSPALGQLATSTSWVEGMPIVQRYDRYDHGYRATRTSASVPALPGLEELAGTYPATTTYHPDGSVHRQGLPALGGLEREVIGYEYDAVGNPTRVVGTMSPSGKTTAYVDGSTYGPYGELLQRALGTGTGPQAYHTYRYQEGTRRVEAAAFDRDASVTNVSTVTYGYDPAGNITSIADIPADQPGAADIQCFRYDHLRRLTEAWTQQRTGCATDPVASDVGGVNAYWNTYTLDAAGNRTGYAFGTGTDRTEIAYRYGEGHRLDAVDHPDRTDRFEYDASGNTTVREVGGARQELVWDVRGDLERIEDAGGTTRMYYSAGGDRLARVDADGSATLFLNGHELTYHAPEDRVGAVRYYDHGETTVASRTAGELVWLGADHQGTTQWEVNAETMVSTVRRQDPYGLVRGEAQRFLGQRGFVGSVTDPTGLSQMGARQYDAMLGRFVSVDPKVDYEDPQRMHAYAYANNSPVTFSDPDGEFFSRRTWGNIASYADTTGAVLGGIALGLAFIPGAQPLAAVVGGAAVAASAVSVIGHYSSGNGRNAAWSALGLIPGAAALRTGVNGVRAATAAVRPVITNGRLSNGVRTALHQNAGLVQRLSTRMDNLVRAARPNLPDIEGMSMWRKIWTMWRDPQGYGQARAILRLQKQLLEAQGALTAAQRRAFEMLMRPRLAPASAADMAGHAHWIASLWGNPLPHPGKQLGGKGKKPGKQLGGKGKKKKRNRGGGSNFYY</sequence>
<reference evidence="5 6" key="1">
    <citation type="journal article" date="2013" name="Stand. Genomic Sci.">
        <title>Genomic Encyclopedia of Type Strains, Phase I: The one thousand microbial genomes (KMG-I) project.</title>
        <authorList>
            <person name="Kyrpides N.C."/>
            <person name="Woyke T."/>
            <person name="Eisen J.A."/>
            <person name="Garrity G."/>
            <person name="Lilburn T.G."/>
            <person name="Beck B.J."/>
            <person name="Whitman W.B."/>
            <person name="Hugenholtz P."/>
            <person name="Klenk H.P."/>
        </authorList>
    </citation>
    <scope>NUCLEOTIDE SEQUENCE [LARGE SCALE GENOMIC DNA]</scope>
    <source>
        <strain evidence="5 6">DSM 45044</strain>
    </source>
</reference>
<evidence type="ECO:0000256" key="3">
    <source>
        <dbReference type="SAM" id="Phobius"/>
    </source>
</evidence>
<dbReference type="InterPro" id="IPR050708">
    <property type="entry name" value="T6SS_VgrG/RHS"/>
</dbReference>
<evidence type="ECO:0000256" key="1">
    <source>
        <dbReference type="ARBA" id="ARBA00022737"/>
    </source>
</evidence>
<keyword evidence="3" id="KW-0472">Membrane</keyword>
<dbReference type="OrthoDB" id="291011at2"/>
<dbReference type="PANTHER" id="PTHR32305:SF17">
    <property type="entry name" value="TRNA NUCLEASE WAPA"/>
    <property type="match status" value="1"/>
</dbReference>
<proteinExistence type="predicted"/>
<keyword evidence="1" id="KW-0677">Repeat</keyword>
<dbReference type="NCBIfam" id="TIGR01643">
    <property type="entry name" value="YD_repeat_2x"/>
    <property type="match status" value="2"/>
</dbReference>
<dbReference type="Proteomes" id="UP000321617">
    <property type="component" value="Unassembled WGS sequence"/>
</dbReference>
<feature type="transmembrane region" description="Helical" evidence="3">
    <location>
        <begin position="23"/>
        <end position="42"/>
    </location>
</feature>
<dbReference type="InterPro" id="IPR056823">
    <property type="entry name" value="TEN-like_YD-shell"/>
</dbReference>
<dbReference type="EMBL" id="VLLL01000005">
    <property type="protein sequence ID" value="TWJ14575.1"/>
    <property type="molecule type" value="Genomic_DNA"/>
</dbReference>
<keyword evidence="3" id="KW-0812">Transmembrane</keyword>
<dbReference type="InterPro" id="IPR031325">
    <property type="entry name" value="RHS_repeat"/>
</dbReference>